<dbReference type="GO" id="GO:0005975">
    <property type="term" value="P:carbohydrate metabolic process"/>
    <property type="evidence" value="ECO:0007669"/>
    <property type="project" value="InterPro"/>
</dbReference>
<protein>
    <submittedName>
        <fullName evidence="5">Family 1 glycosylhydrolase</fullName>
    </submittedName>
</protein>
<sequence length="379" mass="43605">MILENLKTNVILLNKNDFGNDLFLGSSSYYKENSINNKEKSLLLKKVNYFNTNDSSFYKSELIKYKQDIELIKQAGVLHFRFSLSWSRIIPDGIGEINIEAIHFYNDILDICIENRIEPMVSLFDSCLPTALKNNGGWSNRESLNWFEDYVAICVNAFKGKVTYWIVFNEPSVFTGASSLFEIYPSGKNKIKIFLSVLHHVLLCQSIGFKKIKKIVKTAHVGSFFSYNYCIPMTFSEKDLKAAERIDTLLNRIFIEPLLGLGYPIKSLPFLKNSTKNYIAGDNDLIKVDFDFIGLQNCTQEIVCHNSFVPYFNAKILNYDKLRVKKNHLSLENYHELISHIIKKYSEYDGIKKIIVDENNLTSIPNQPNLNDSFAIKSN</sequence>
<gene>
    <name evidence="5" type="ORF">FNW17_09530</name>
</gene>
<evidence type="ECO:0000256" key="2">
    <source>
        <dbReference type="ARBA" id="ARBA00022801"/>
    </source>
</evidence>
<evidence type="ECO:0000313" key="6">
    <source>
        <dbReference type="Proteomes" id="UP000318585"/>
    </source>
</evidence>
<evidence type="ECO:0000256" key="1">
    <source>
        <dbReference type="ARBA" id="ARBA00010838"/>
    </source>
</evidence>
<dbReference type="Gene3D" id="3.20.20.80">
    <property type="entry name" value="Glycosidases"/>
    <property type="match status" value="1"/>
</dbReference>
<dbReference type="AlphaFoldDB" id="A0A553CK86"/>
<dbReference type="PANTHER" id="PTHR10353:SF36">
    <property type="entry name" value="LP05116P"/>
    <property type="match status" value="1"/>
</dbReference>
<evidence type="ECO:0000313" key="5">
    <source>
        <dbReference type="EMBL" id="TRX20899.1"/>
    </source>
</evidence>
<name>A0A553CK86_9FLAO</name>
<comment type="similarity">
    <text evidence="1 4">Belongs to the glycosyl hydrolase 1 family.</text>
</comment>
<comment type="caution">
    <text evidence="5">The sequence shown here is derived from an EMBL/GenBank/DDBJ whole genome shotgun (WGS) entry which is preliminary data.</text>
</comment>
<organism evidence="5 6">
    <name type="scientific">Flavobacterium franklandianum</name>
    <dbReference type="NCBI Taxonomy" id="2594430"/>
    <lineage>
        <taxon>Bacteria</taxon>
        <taxon>Pseudomonadati</taxon>
        <taxon>Bacteroidota</taxon>
        <taxon>Flavobacteriia</taxon>
        <taxon>Flavobacteriales</taxon>
        <taxon>Flavobacteriaceae</taxon>
        <taxon>Flavobacterium</taxon>
    </lineage>
</organism>
<evidence type="ECO:0000256" key="3">
    <source>
        <dbReference type="ARBA" id="ARBA00023295"/>
    </source>
</evidence>
<keyword evidence="6" id="KW-1185">Reference proteome</keyword>
<dbReference type="InterPro" id="IPR001360">
    <property type="entry name" value="Glyco_hydro_1"/>
</dbReference>
<evidence type="ECO:0000256" key="4">
    <source>
        <dbReference type="RuleBase" id="RU003690"/>
    </source>
</evidence>
<keyword evidence="3" id="KW-0326">Glycosidase</keyword>
<dbReference type="EMBL" id="VJZR01000007">
    <property type="protein sequence ID" value="TRX20899.1"/>
    <property type="molecule type" value="Genomic_DNA"/>
</dbReference>
<dbReference type="SUPFAM" id="SSF51445">
    <property type="entry name" value="(Trans)glycosidases"/>
    <property type="match status" value="1"/>
</dbReference>
<dbReference type="Pfam" id="PF00232">
    <property type="entry name" value="Glyco_hydro_1"/>
    <property type="match status" value="1"/>
</dbReference>
<dbReference type="GO" id="GO:0008422">
    <property type="term" value="F:beta-glucosidase activity"/>
    <property type="evidence" value="ECO:0007669"/>
    <property type="project" value="TreeGrafter"/>
</dbReference>
<keyword evidence="2 5" id="KW-0378">Hydrolase</keyword>
<accession>A0A553CK86</accession>
<dbReference type="InterPro" id="IPR017853">
    <property type="entry name" value="GH"/>
</dbReference>
<dbReference type="PANTHER" id="PTHR10353">
    <property type="entry name" value="GLYCOSYL HYDROLASE"/>
    <property type="match status" value="1"/>
</dbReference>
<proteinExistence type="inferred from homology"/>
<reference evidence="5 6" key="1">
    <citation type="submission" date="2019-07" db="EMBL/GenBank/DDBJ databases">
        <title>Novel species of Flavobacterium.</title>
        <authorList>
            <person name="Liu Q."/>
            <person name="Xin Y.-H."/>
        </authorList>
    </citation>
    <scope>NUCLEOTIDE SEQUENCE [LARGE SCALE GENOMIC DNA]</scope>
    <source>
        <strain evidence="5 6">LB3P56</strain>
    </source>
</reference>
<dbReference type="RefSeq" id="WP_144071515.1">
    <property type="nucleotide sequence ID" value="NZ_VJZR01000007.1"/>
</dbReference>
<dbReference type="OrthoDB" id="9765195at2"/>
<dbReference type="Proteomes" id="UP000318585">
    <property type="component" value="Unassembled WGS sequence"/>
</dbReference>